<reference evidence="2 3" key="1">
    <citation type="journal article" date="2018" name="Sci. Rep.">
        <title>A novel species of the marine cyanobacterium Acaryochloris with a unique pigment content and lifestyle.</title>
        <authorList>
            <person name="Partensky F."/>
            <person name="Six C."/>
            <person name="Ratin M."/>
            <person name="Garczarek L."/>
            <person name="Vaulot D."/>
            <person name="Probert I."/>
            <person name="Calteau A."/>
            <person name="Gourvil P."/>
            <person name="Marie D."/>
            <person name="Grebert T."/>
            <person name="Bouchier C."/>
            <person name="Le Panse S."/>
            <person name="Gachenot M."/>
            <person name="Rodriguez F."/>
            <person name="Garrido J.L."/>
        </authorList>
    </citation>
    <scope>NUCLEOTIDE SEQUENCE [LARGE SCALE GENOMIC DNA]</scope>
    <source>
        <strain evidence="2 3">RCC1774</strain>
    </source>
</reference>
<dbReference type="OrthoDB" id="488882at2"/>
<proteinExistence type="predicted"/>
<keyword evidence="3" id="KW-1185">Reference proteome</keyword>
<evidence type="ECO:0000313" key="2">
    <source>
        <dbReference type="EMBL" id="PZD71180.1"/>
    </source>
</evidence>
<dbReference type="InterPro" id="IPR058149">
    <property type="entry name" value="Psb35"/>
</dbReference>
<protein>
    <submittedName>
        <fullName evidence="2">Uncharacterized protein</fullName>
    </submittedName>
</protein>
<dbReference type="Pfam" id="PF26623">
    <property type="entry name" value="Psb35"/>
    <property type="match status" value="1"/>
</dbReference>
<evidence type="ECO:0000313" key="3">
    <source>
        <dbReference type="Proteomes" id="UP000248857"/>
    </source>
</evidence>
<dbReference type="NCBIfam" id="NF047378">
    <property type="entry name" value="photo_II_Psb35"/>
    <property type="match status" value="1"/>
</dbReference>
<dbReference type="EMBL" id="PQWO01000020">
    <property type="protein sequence ID" value="PZD71180.1"/>
    <property type="molecule type" value="Genomic_DNA"/>
</dbReference>
<evidence type="ECO:0000256" key="1">
    <source>
        <dbReference type="SAM" id="Phobius"/>
    </source>
</evidence>
<feature type="transmembrane region" description="Helical" evidence="1">
    <location>
        <begin position="16"/>
        <end position="39"/>
    </location>
</feature>
<name>A0A2W1JAL1_9CYAN</name>
<keyword evidence="1" id="KW-0812">Transmembrane</keyword>
<dbReference type="AlphaFoldDB" id="A0A2W1JAL1"/>
<gene>
    <name evidence="2" type="ORF">C1752_07456</name>
</gene>
<keyword evidence="1" id="KW-0472">Membrane</keyword>
<keyword evidence="1" id="KW-1133">Transmembrane helix</keyword>
<dbReference type="Proteomes" id="UP000248857">
    <property type="component" value="Unassembled WGS sequence"/>
</dbReference>
<accession>A0A2W1JAL1</accession>
<comment type="caution">
    <text evidence="2">The sequence shown here is derived from an EMBL/GenBank/DDBJ whole genome shotgun (WGS) entry which is preliminary data.</text>
</comment>
<organism evidence="2 3">
    <name type="scientific">Acaryochloris thomasi RCC1774</name>
    <dbReference type="NCBI Taxonomy" id="1764569"/>
    <lineage>
        <taxon>Bacteria</taxon>
        <taxon>Bacillati</taxon>
        <taxon>Cyanobacteriota</taxon>
        <taxon>Cyanophyceae</taxon>
        <taxon>Acaryochloridales</taxon>
        <taxon>Acaryochloridaceae</taxon>
        <taxon>Acaryochloris</taxon>
        <taxon>Acaryochloris thomasi</taxon>
    </lineage>
</organism>
<sequence length="60" mass="6521">MDMQFVQLAAASFPEIPVLAGVIALGFTAAVTIGSIAWYNSRRPAGWEDKERPGFIPKVK</sequence>